<feature type="chain" id="PRO_5041220373" evidence="1">
    <location>
        <begin position="24"/>
        <end position="240"/>
    </location>
</feature>
<accession>A0AA35XLB5</accession>
<reference evidence="3" key="1">
    <citation type="submission" date="2023-03" db="EMBL/GenBank/DDBJ databases">
        <authorList>
            <person name="Steffen K."/>
            <person name="Cardenas P."/>
        </authorList>
    </citation>
    <scope>NUCLEOTIDE SEQUENCE</scope>
</reference>
<dbReference type="Proteomes" id="UP001174909">
    <property type="component" value="Unassembled WGS sequence"/>
</dbReference>
<evidence type="ECO:0000259" key="2">
    <source>
        <dbReference type="Pfam" id="PF06439"/>
    </source>
</evidence>
<name>A0AA35XLB5_GEOBA</name>
<evidence type="ECO:0000313" key="4">
    <source>
        <dbReference type="Proteomes" id="UP001174909"/>
    </source>
</evidence>
<comment type="caution">
    <text evidence="3">The sequence shown here is derived from an EMBL/GenBank/DDBJ whole genome shotgun (WGS) entry which is preliminary data.</text>
</comment>
<evidence type="ECO:0000256" key="1">
    <source>
        <dbReference type="SAM" id="SignalP"/>
    </source>
</evidence>
<sequence>MNRRNLFIAICTITLGIAALAMSQTYFEDNFDDPKESEKKWVALFGEWEFKADEYHQLQNTPNCMSVVADEFWDDEWNDYTFEMRGSKTSGAEGFLIMFRCQGLMQARGQALEDPPPRMEKLKPSLEYWWNLGGWGNSRSQVESWGGKAGANSAHTIDEKDWYNIKIVNTSDSYTVILNDEEVAEVADDTEGGVGRIGLATWSTVAKYDDVVVYGPDGPSLPVDARSKLATTWAHLKSVK</sequence>
<dbReference type="Gene3D" id="2.60.120.560">
    <property type="entry name" value="Exo-inulinase, domain 1"/>
    <property type="match status" value="1"/>
</dbReference>
<dbReference type="EMBL" id="CASHTH010004289">
    <property type="protein sequence ID" value="CAI8055617.1"/>
    <property type="molecule type" value="Genomic_DNA"/>
</dbReference>
<proteinExistence type="predicted"/>
<keyword evidence="4" id="KW-1185">Reference proteome</keyword>
<feature type="signal peptide" evidence="1">
    <location>
        <begin position="1"/>
        <end position="23"/>
    </location>
</feature>
<evidence type="ECO:0000313" key="3">
    <source>
        <dbReference type="EMBL" id="CAI8055617.1"/>
    </source>
</evidence>
<keyword evidence="1" id="KW-0732">Signal</keyword>
<protein>
    <submittedName>
        <fullName evidence="3">Extracellular exo-alpha-L-arabinofuranosidase</fullName>
    </submittedName>
</protein>
<dbReference type="AlphaFoldDB" id="A0AA35XLB5"/>
<gene>
    <name evidence="3" type="ORF">GBAR_LOCUS30341</name>
</gene>
<organism evidence="3 4">
    <name type="scientific">Geodia barretti</name>
    <name type="common">Barrett's horny sponge</name>
    <dbReference type="NCBI Taxonomy" id="519541"/>
    <lineage>
        <taxon>Eukaryota</taxon>
        <taxon>Metazoa</taxon>
        <taxon>Porifera</taxon>
        <taxon>Demospongiae</taxon>
        <taxon>Heteroscleromorpha</taxon>
        <taxon>Tetractinellida</taxon>
        <taxon>Astrophorina</taxon>
        <taxon>Geodiidae</taxon>
        <taxon>Geodia</taxon>
    </lineage>
</organism>
<dbReference type="Pfam" id="PF06439">
    <property type="entry name" value="3keto-disac_hyd"/>
    <property type="match status" value="1"/>
</dbReference>
<feature type="domain" description="3-keto-alpha-glucoside-1,2-lyase/3-keto-2-hydroxy-glucal hydratase" evidence="2">
    <location>
        <begin position="73"/>
        <end position="212"/>
    </location>
</feature>
<dbReference type="GO" id="GO:0016787">
    <property type="term" value="F:hydrolase activity"/>
    <property type="evidence" value="ECO:0007669"/>
    <property type="project" value="InterPro"/>
</dbReference>
<dbReference type="InterPro" id="IPR010496">
    <property type="entry name" value="AL/BT2_dom"/>
</dbReference>